<keyword evidence="12" id="KW-1185">Reference proteome</keyword>
<dbReference type="GO" id="GO:0005524">
    <property type="term" value="F:ATP binding"/>
    <property type="evidence" value="ECO:0007669"/>
    <property type="project" value="UniProtKB-KW"/>
</dbReference>
<evidence type="ECO:0000256" key="6">
    <source>
        <dbReference type="ARBA" id="ARBA00022840"/>
    </source>
</evidence>
<dbReference type="Proteomes" id="UP000754883">
    <property type="component" value="Unassembled WGS sequence"/>
</dbReference>
<comment type="catalytic activity">
    <reaction evidence="8">
        <text>L-seryl-[protein] + ATP = O-phospho-L-seryl-[protein] + ADP + H(+)</text>
        <dbReference type="Rhea" id="RHEA:17989"/>
        <dbReference type="Rhea" id="RHEA-COMP:9863"/>
        <dbReference type="Rhea" id="RHEA-COMP:11604"/>
        <dbReference type="ChEBI" id="CHEBI:15378"/>
        <dbReference type="ChEBI" id="CHEBI:29999"/>
        <dbReference type="ChEBI" id="CHEBI:30616"/>
        <dbReference type="ChEBI" id="CHEBI:83421"/>
        <dbReference type="ChEBI" id="CHEBI:456216"/>
        <dbReference type="EC" id="2.7.11.1"/>
    </reaction>
</comment>
<dbReference type="OrthoDB" id="4884061at2759"/>
<dbReference type="InterPro" id="IPR000719">
    <property type="entry name" value="Prot_kinase_dom"/>
</dbReference>
<feature type="domain" description="Protein kinase" evidence="10">
    <location>
        <begin position="33"/>
        <end position="548"/>
    </location>
</feature>
<dbReference type="PANTHER" id="PTHR47634">
    <property type="entry name" value="PROTEIN KINASE DOMAIN-CONTAINING PROTEIN-RELATED"/>
    <property type="match status" value="1"/>
</dbReference>
<dbReference type="GO" id="GO:0004674">
    <property type="term" value="F:protein serine/threonine kinase activity"/>
    <property type="evidence" value="ECO:0007669"/>
    <property type="project" value="UniProtKB-KW"/>
</dbReference>
<feature type="compositionally biased region" description="Acidic residues" evidence="9">
    <location>
        <begin position="212"/>
        <end position="256"/>
    </location>
</feature>
<keyword evidence="6" id="KW-0067">ATP-binding</keyword>
<protein>
    <recommendedName>
        <fullName evidence="1">non-specific serine/threonine protein kinase</fullName>
        <ecNumber evidence="1">2.7.11.1</ecNumber>
    </recommendedName>
</protein>
<comment type="caution">
    <text evidence="11">The sequence shown here is derived from an EMBL/GenBank/DDBJ whole genome shotgun (WGS) entry which is preliminary data.</text>
</comment>
<sequence length="552" mass="63574">MYKNTRFMGEGTWPYKPGGFHPVHLGDVLDGRYQIFRKLGAGGQSTVWLARDSSKQERSYVAIKVHEAQGGKHQEKIDEYLRQDQTPHPGASYVESSLGSFTVTGPNGTHYCKVMEPYGGSLTRVLNAAFDLRGTLNEGESWTWKAQKGDGWSTAAAKKICWQVLSGLSYLHSRELAHRDIRPTNVFTALQYDLSLLSENDIQESVWPADIKEEDEDEEEEEDDDDDEDDDEEDDEGDDEEDDEGDDESDDDLPSDPEERQRQKEERRRQEEIADEEGRRFMKEYYEYQEKAKGFRAAIDAKWESFGQGDRQAIPHSTEWDKANLTGTRDGIEVLIRQDGKEIKPGELQYTVRGTPLPGTLNLNKDFRVILGDLGFALPFNECSKSSIKTEQVYRPPEDLLSLEPTYKADIFSAGLLLWRVVMLDELIWLLTSISMPGYTRCRQLYDLARRLGPIPHSMRAQWKEADEYIDKDGNALDLSEAEKSIYGAPIGEDSYYFGDIWYRARIQKPFDMSEDGLNIFMDLIQKMLQWEPEKRPDVDEIIQHEWFKEFQ</sequence>
<dbReference type="SUPFAM" id="SSF56112">
    <property type="entry name" value="Protein kinase-like (PK-like)"/>
    <property type="match status" value="1"/>
</dbReference>
<evidence type="ECO:0000256" key="3">
    <source>
        <dbReference type="ARBA" id="ARBA00022679"/>
    </source>
</evidence>
<reference evidence="11 12" key="2">
    <citation type="submission" date="2021-10" db="EMBL/GenBank/DDBJ databases">
        <authorList>
            <person name="Piombo E."/>
        </authorList>
    </citation>
    <scope>NUCLEOTIDE SEQUENCE [LARGE SCALE GENOMIC DNA]</scope>
</reference>
<evidence type="ECO:0000256" key="2">
    <source>
        <dbReference type="ARBA" id="ARBA00022527"/>
    </source>
</evidence>
<name>A0A9N9UPN5_9HYPO</name>
<accession>A0A9N9UPN5</accession>
<dbReference type="PANTHER" id="PTHR47634:SF9">
    <property type="entry name" value="PROTEIN KINASE DOMAIN-CONTAINING PROTEIN-RELATED"/>
    <property type="match status" value="1"/>
</dbReference>
<dbReference type="Pfam" id="PF00069">
    <property type="entry name" value="Pkinase"/>
    <property type="match status" value="2"/>
</dbReference>
<dbReference type="PROSITE" id="PS50011">
    <property type="entry name" value="PROTEIN_KINASE_DOM"/>
    <property type="match status" value="1"/>
</dbReference>
<evidence type="ECO:0000313" key="11">
    <source>
        <dbReference type="EMBL" id="CAG9998274.1"/>
    </source>
</evidence>
<reference evidence="12" key="1">
    <citation type="submission" date="2019-06" db="EMBL/GenBank/DDBJ databases">
        <authorList>
            <person name="Broberg M."/>
        </authorList>
    </citation>
    <scope>NUCLEOTIDE SEQUENCE [LARGE SCALE GENOMIC DNA]</scope>
</reference>
<evidence type="ECO:0000259" key="10">
    <source>
        <dbReference type="PROSITE" id="PS50011"/>
    </source>
</evidence>
<evidence type="ECO:0000256" key="9">
    <source>
        <dbReference type="SAM" id="MobiDB-lite"/>
    </source>
</evidence>
<dbReference type="GO" id="GO:0050684">
    <property type="term" value="P:regulation of mRNA processing"/>
    <property type="evidence" value="ECO:0007669"/>
    <property type="project" value="TreeGrafter"/>
</dbReference>
<evidence type="ECO:0000256" key="4">
    <source>
        <dbReference type="ARBA" id="ARBA00022741"/>
    </source>
</evidence>
<dbReference type="GO" id="GO:0000245">
    <property type="term" value="P:spliceosomal complex assembly"/>
    <property type="evidence" value="ECO:0007669"/>
    <property type="project" value="TreeGrafter"/>
</dbReference>
<evidence type="ECO:0000256" key="7">
    <source>
        <dbReference type="ARBA" id="ARBA00047899"/>
    </source>
</evidence>
<keyword evidence="5" id="KW-0418">Kinase</keyword>
<dbReference type="InterPro" id="IPR011009">
    <property type="entry name" value="Kinase-like_dom_sf"/>
</dbReference>
<dbReference type="EC" id="2.7.11.1" evidence="1"/>
<dbReference type="InterPro" id="IPR051334">
    <property type="entry name" value="SRPK"/>
</dbReference>
<feature type="region of interest" description="Disordered" evidence="9">
    <location>
        <begin position="205"/>
        <end position="275"/>
    </location>
</feature>
<comment type="catalytic activity">
    <reaction evidence="7">
        <text>L-threonyl-[protein] + ATP = O-phospho-L-threonyl-[protein] + ADP + H(+)</text>
        <dbReference type="Rhea" id="RHEA:46608"/>
        <dbReference type="Rhea" id="RHEA-COMP:11060"/>
        <dbReference type="Rhea" id="RHEA-COMP:11605"/>
        <dbReference type="ChEBI" id="CHEBI:15378"/>
        <dbReference type="ChEBI" id="CHEBI:30013"/>
        <dbReference type="ChEBI" id="CHEBI:30616"/>
        <dbReference type="ChEBI" id="CHEBI:61977"/>
        <dbReference type="ChEBI" id="CHEBI:456216"/>
        <dbReference type="EC" id="2.7.11.1"/>
    </reaction>
</comment>
<feature type="compositionally biased region" description="Basic and acidic residues" evidence="9">
    <location>
        <begin position="257"/>
        <end position="275"/>
    </location>
</feature>
<dbReference type="Gene3D" id="3.30.200.20">
    <property type="entry name" value="Phosphorylase Kinase, domain 1"/>
    <property type="match status" value="1"/>
</dbReference>
<keyword evidence="2" id="KW-0723">Serine/threonine-protein kinase</keyword>
<dbReference type="Gene3D" id="1.10.510.10">
    <property type="entry name" value="Transferase(Phosphotransferase) domain 1"/>
    <property type="match status" value="1"/>
</dbReference>
<proteinExistence type="predicted"/>
<dbReference type="EMBL" id="CABFNO020001546">
    <property type="protein sequence ID" value="CAG9998274.1"/>
    <property type="molecule type" value="Genomic_DNA"/>
</dbReference>
<keyword evidence="4" id="KW-0547">Nucleotide-binding</keyword>
<evidence type="ECO:0000256" key="8">
    <source>
        <dbReference type="ARBA" id="ARBA00048679"/>
    </source>
</evidence>
<keyword evidence="3" id="KW-0808">Transferase</keyword>
<organism evidence="11 12">
    <name type="scientific">Clonostachys byssicola</name>
    <dbReference type="NCBI Taxonomy" id="160290"/>
    <lineage>
        <taxon>Eukaryota</taxon>
        <taxon>Fungi</taxon>
        <taxon>Dikarya</taxon>
        <taxon>Ascomycota</taxon>
        <taxon>Pezizomycotina</taxon>
        <taxon>Sordariomycetes</taxon>
        <taxon>Hypocreomycetidae</taxon>
        <taxon>Hypocreales</taxon>
        <taxon>Bionectriaceae</taxon>
        <taxon>Clonostachys</taxon>
    </lineage>
</organism>
<evidence type="ECO:0000313" key="12">
    <source>
        <dbReference type="Proteomes" id="UP000754883"/>
    </source>
</evidence>
<gene>
    <name evidence="11" type="ORF">CBYS24578_00003570</name>
</gene>
<evidence type="ECO:0000256" key="1">
    <source>
        <dbReference type="ARBA" id="ARBA00012513"/>
    </source>
</evidence>
<dbReference type="SMART" id="SM00220">
    <property type="entry name" value="S_TKc"/>
    <property type="match status" value="1"/>
</dbReference>
<dbReference type="AlphaFoldDB" id="A0A9N9UPN5"/>
<evidence type="ECO:0000256" key="5">
    <source>
        <dbReference type="ARBA" id="ARBA00022777"/>
    </source>
</evidence>